<reference evidence="16" key="1">
    <citation type="journal article" date="2020" name="Stud. Mycol.">
        <title>101 Dothideomycetes genomes: a test case for predicting lifestyles and emergence of pathogens.</title>
        <authorList>
            <person name="Haridas S."/>
            <person name="Albert R."/>
            <person name="Binder M."/>
            <person name="Bloem J."/>
            <person name="Labutti K."/>
            <person name="Salamov A."/>
            <person name="Andreopoulos B."/>
            <person name="Baker S."/>
            <person name="Barry K."/>
            <person name="Bills G."/>
            <person name="Bluhm B."/>
            <person name="Cannon C."/>
            <person name="Castanera R."/>
            <person name="Culley D."/>
            <person name="Daum C."/>
            <person name="Ezra D."/>
            <person name="Gonzalez J."/>
            <person name="Henrissat B."/>
            <person name="Kuo A."/>
            <person name="Liang C."/>
            <person name="Lipzen A."/>
            <person name="Lutzoni F."/>
            <person name="Magnuson J."/>
            <person name="Mondo S."/>
            <person name="Nolan M."/>
            <person name="Ohm R."/>
            <person name="Pangilinan J."/>
            <person name="Park H.-J."/>
            <person name="Ramirez L."/>
            <person name="Alfaro M."/>
            <person name="Sun H."/>
            <person name="Tritt A."/>
            <person name="Yoshinaga Y."/>
            <person name="Zwiers L.-H."/>
            <person name="Turgeon B."/>
            <person name="Goodwin S."/>
            <person name="Spatafora J."/>
            <person name="Crous P."/>
            <person name="Grigoriev I."/>
        </authorList>
    </citation>
    <scope>NUCLEOTIDE SEQUENCE</scope>
    <source>
        <strain evidence="16">CBS 122681</strain>
    </source>
</reference>
<dbReference type="GO" id="GO:0005743">
    <property type="term" value="C:mitochondrial inner membrane"/>
    <property type="evidence" value="ECO:0007669"/>
    <property type="project" value="UniProtKB-SubCell"/>
</dbReference>
<evidence type="ECO:0000256" key="13">
    <source>
        <dbReference type="SAM" id="MobiDB-lite"/>
    </source>
</evidence>
<evidence type="ECO:0000256" key="10">
    <source>
        <dbReference type="ARBA" id="ARBA00023136"/>
    </source>
</evidence>
<dbReference type="OrthoDB" id="10251412at2759"/>
<proteinExistence type="inferred from homology"/>
<dbReference type="AlphaFoldDB" id="A0A6A6TU90"/>
<sequence length="612" mass="67149">MLDYAARGSRALRRSQIEEEPIDSPGIIPKHQKQSVTAKLPLLEIIQRAVFRIQPGTKLETVVALIALYYACEGAWEWSKPKLKRLFSSQVTISELDPIALEVLAYMSANVMSKADTTNAVLVSRSSALAGGDSYMRDMMFLARHRGHAKKETDEIQCLPPIGTKVFWVGFRPFLFQRVGGRKPGSRFEEIESQQPAILLTTPGWNLKPITDFVKTCHDFKVKNSAGSTTVFFAGSGGMGMGPPGSWSSVTKAVRKLDTVDMDESVKADLLKDAEDYYSLDSKNFYADCGIPYRRGYLLYGRPGTGKTSFSSALAGHLKCDVYMINLASGTISDGQLFSLFLGLPQKCVVVIEDVDSAGIGREDDMQPNAQHQGSQHPQKQEEPKQQEAAAAASHPGRYGRRSERRHANVTLSGLLNAIDGNASQEGRLLIMTSNNPDALDEALTRPGRIDKKVFFGNMNEASARSIFRRLMGRRAIATGNLTETEVEKKAAAFARNLPPDEFTPAEVQNFLQFCRGDAEKAVAEVGMWAEKRRKETEPKRVNGITNGVTKKDVPPADFSNMDPTAMLDALRMGPLAAFNGINMSSAVPTMATEEAMSAMTPLSDFGEIDNE</sequence>
<dbReference type="Pfam" id="PF00004">
    <property type="entry name" value="AAA"/>
    <property type="match status" value="2"/>
</dbReference>
<feature type="compositionally biased region" description="Low complexity" evidence="13">
    <location>
        <begin position="387"/>
        <end position="396"/>
    </location>
</feature>
<keyword evidence="9" id="KW-0496">Mitochondrion</keyword>
<evidence type="ECO:0000259" key="15">
    <source>
        <dbReference type="SMART" id="SM01024"/>
    </source>
</evidence>
<keyword evidence="17" id="KW-1185">Reference proteome</keyword>
<comment type="subcellular location">
    <subcellularLocation>
        <location evidence="1">Mitochondrion inner membrane</location>
        <topology evidence="1">Single-pass membrane protein</topology>
    </subcellularLocation>
</comment>
<dbReference type="InterPro" id="IPR003593">
    <property type="entry name" value="AAA+_ATPase"/>
</dbReference>
<dbReference type="SUPFAM" id="SSF52540">
    <property type="entry name" value="P-loop containing nucleoside triphosphate hydrolases"/>
    <property type="match status" value="1"/>
</dbReference>
<dbReference type="InterPro" id="IPR027417">
    <property type="entry name" value="P-loop_NTPase"/>
</dbReference>
<evidence type="ECO:0000313" key="17">
    <source>
        <dbReference type="Proteomes" id="UP000799324"/>
    </source>
</evidence>
<keyword evidence="8" id="KW-1133">Transmembrane helix</keyword>
<evidence type="ECO:0000256" key="1">
    <source>
        <dbReference type="ARBA" id="ARBA00004434"/>
    </source>
</evidence>
<dbReference type="GO" id="GO:0016887">
    <property type="term" value="F:ATP hydrolysis activity"/>
    <property type="evidence" value="ECO:0007669"/>
    <property type="project" value="InterPro"/>
</dbReference>
<dbReference type="Gene3D" id="3.40.50.300">
    <property type="entry name" value="P-loop containing nucleotide triphosphate hydrolases"/>
    <property type="match status" value="1"/>
</dbReference>
<evidence type="ECO:0000256" key="3">
    <source>
        <dbReference type="ARBA" id="ARBA00022692"/>
    </source>
</evidence>
<dbReference type="InterPro" id="IPR003960">
    <property type="entry name" value="ATPase_AAA_CS"/>
</dbReference>
<dbReference type="SMART" id="SM00382">
    <property type="entry name" value="AAA"/>
    <property type="match status" value="1"/>
</dbReference>
<dbReference type="PROSITE" id="PS00674">
    <property type="entry name" value="AAA"/>
    <property type="match status" value="1"/>
</dbReference>
<feature type="domain" description="BCS1 N-terminal" evidence="15">
    <location>
        <begin position="61"/>
        <end position="260"/>
    </location>
</feature>
<name>A0A6A6TU90_9PLEO</name>
<dbReference type="Pfam" id="PF08740">
    <property type="entry name" value="BCS1_N"/>
    <property type="match status" value="1"/>
</dbReference>
<evidence type="ECO:0000256" key="6">
    <source>
        <dbReference type="ARBA" id="ARBA00022801"/>
    </source>
</evidence>
<evidence type="ECO:0000256" key="7">
    <source>
        <dbReference type="ARBA" id="ARBA00022840"/>
    </source>
</evidence>
<keyword evidence="7 12" id="KW-0067">ATP-binding</keyword>
<gene>
    <name evidence="16" type="ORF">K491DRAFT_585680</name>
</gene>
<dbReference type="EMBL" id="MU004290">
    <property type="protein sequence ID" value="KAF2662184.1"/>
    <property type="molecule type" value="Genomic_DNA"/>
</dbReference>
<evidence type="ECO:0000313" key="16">
    <source>
        <dbReference type="EMBL" id="KAF2662184.1"/>
    </source>
</evidence>
<feature type="region of interest" description="Disordered" evidence="13">
    <location>
        <begin position="535"/>
        <end position="558"/>
    </location>
</feature>
<evidence type="ECO:0000256" key="9">
    <source>
        <dbReference type="ARBA" id="ARBA00023128"/>
    </source>
</evidence>
<evidence type="ECO:0000256" key="4">
    <source>
        <dbReference type="ARBA" id="ARBA00022741"/>
    </source>
</evidence>
<evidence type="ECO:0000256" key="12">
    <source>
        <dbReference type="RuleBase" id="RU003651"/>
    </source>
</evidence>
<feature type="domain" description="AAA+ ATPase" evidence="14">
    <location>
        <begin position="293"/>
        <end position="460"/>
    </location>
</feature>
<keyword evidence="10" id="KW-0472">Membrane</keyword>
<keyword evidence="6 16" id="KW-0378">Hydrolase</keyword>
<comment type="similarity">
    <text evidence="2">Belongs to the AAA ATPase family. BCS1 subfamily.</text>
</comment>
<keyword evidence="3" id="KW-0812">Transmembrane</keyword>
<evidence type="ECO:0000256" key="11">
    <source>
        <dbReference type="ARBA" id="ARBA00048778"/>
    </source>
</evidence>
<evidence type="ECO:0000259" key="14">
    <source>
        <dbReference type="SMART" id="SM00382"/>
    </source>
</evidence>
<organism evidence="16 17">
    <name type="scientific">Lophiostoma macrostomum CBS 122681</name>
    <dbReference type="NCBI Taxonomy" id="1314788"/>
    <lineage>
        <taxon>Eukaryota</taxon>
        <taxon>Fungi</taxon>
        <taxon>Dikarya</taxon>
        <taxon>Ascomycota</taxon>
        <taxon>Pezizomycotina</taxon>
        <taxon>Dothideomycetes</taxon>
        <taxon>Pleosporomycetidae</taxon>
        <taxon>Pleosporales</taxon>
        <taxon>Lophiostomataceae</taxon>
        <taxon>Lophiostoma</taxon>
    </lineage>
</organism>
<evidence type="ECO:0000256" key="2">
    <source>
        <dbReference type="ARBA" id="ARBA00007448"/>
    </source>
</evidence>
<dbReference type="InterPro" id="IPR057495">
    <property type="entry name" value="AAA_lid_BCS1"/>
</dbReference>
<feature type="region of interest" description="Disordered" evidence="13">
    <location>
        <begin position="360"/>
        <end position="405"/>
    </location>
</feature>
<dbReference type="PANTHER" id="PTHR23070">
    <property type="entry name" value="BCS1 AAA-TYPE ATPASE"/>
    <property type="match status" value="1"/>
</dbReference>
<keyword evidence="4 12" id="KW-0547">Nucleotide-binding</keyword>
<dbReference type="GO" id="GO:0005524">
    <property type="term" value="F:ATP binding"/>
    <property type="evidence" value="ECO:0007669"/>
    <property type="project" value="UniProtKB-KW"/>
</dbReference>
<comment type="catalytic activity">
    <reaction evidence="11">
        <text>ATP + H2O = ADP + phosphate + H(+)</text>
        <dbReference type="Rhea" id="RHEA:13065"/>
        <dbReference type="ChEBI" id="CHEBI:15377"/>
        <dbReference type="ChEBI" id="CHEBI:15378"/>
        <dbReference type="ChEBI" id="CHEBI:30616"/>
        <dbReference type="ChEBI" id="CHEBI:43474"/>
        <dbReference type="ChEBI" id="CHEBI:456216"/>
    </reaction>
    <physiologicalReaction direction="left-to-right" evidence="11">
        <dbReference type="Rhea" id="RHEA:13066"/>
    </physiologicalReaction>
</comment>
<dbReference type="InterPro" id="IPR050747">
    <property type="entry name" value="Mitochondrial_chaperone_BCS1"/>
</dbReference>
<dbReference type="InterPro" id="IPR014851">
    <property type="entry name" value="BCS1_N"/>
</dbReference>
<dbReference type="Proteomes" id="UP000799324">
    <property type="component" value="Unassembled WGS sequence"/>
</dbReference>
<protein>
    <submittedName>
        <fullName evidence="16">P-loop containing nucleoside triphosphate hydrolase protein</fullName>
    </submittedName>
</protein>
<keyword evidence="5" id="KW-0999">Mitochondrion inner membrane</keyword>
<dbReference type="Pfam" id="PF25426">
    <property type="entry name" value="AAA_lid_BCS1"/>
    <property type="match status" value="1"/>
</dbReference>
<accession>A0A6A6TU90</accession>
<evidence type="ECO:0000256" key="8">
    <source>
        <dbReference type="ARBA" id="ARBA00022989"/>
    </source>
</evidence>
<dbReference type="InterPro" id="IPR003959">
    <property type="entry name" value="ATPase_AAA_core"/>
</dbReference>
<evidence type="ECO:0000256" key="5">
    <source>
        <dbReference type="ARBA" id="ARBA00022792"/>
    </source>
</evidence>
<dbReference type="SMART" id="SM01024">
    <property type="entry name" value="BCS1_N"/>
    <property type="match status" value="1"/>
</dbReference>